<reference evidence="1" key="1">
    <citation type="submission" date="2015-12" db="EMBL/GenBank/DDBJ databases">
        <title>Update maize B73 reference genome by single molecule sequencing technologies.</title>
        <authorList>
            <consortium name="Maize Genome Sequencing Project"/>
            <person name="Ware D."/>
        </authorList>
    </citation>
    <scope>NUCLEOTIDE SEQUENCE [LARGE SCALE GENOMIC DNA]</scope>
    <source>
        <tissue evidence="1">Seedling</tissue>
    </source>
</reference>
<evidence type="ECO:0000313" key="1">
    <source>
        <dbReference type="EMBL" id="ONM38901.1"/>
    </source>
</evidence>
<dbReference type="eggNOG" id="ENOG502QRT5">
    <property type="taxonomic scope" value="Eukaryota"/>
</dbReference>
<sequence length="421" mass="46373">MAAVASPALRLRPRAASTSATSSSAPPRCRFGSFSHSCFKAIPLPSSPPYAPRNFPLNCAGMAYISQFGRSFPVQRVNGSTMQHFGTLKAAQVFSSTGDHDGRFHIKRTICFAATDKQEPVVSRYSDMPVLHEAESGTKVTPASENSYFAGRGAGKPGFISFQESTFRKSTVESVPHPGKEASRLVWFIGPTILVSFLVLPSLYLRKVLSAVFEDSLLTDFLILFFTEALFYGGVAIFVFLIDKVWRPLQQVAPKSYIWSKSRFFRISSVTTMVLSLIIPLLTMGMVWPWTGPAASATLAPYLVGLVVQFAFEQYARHRKSPSWPVIPIIFKVQLNASVSSRHVISPSFQVYRLHQLNRAAQLVTALTFSVRGTETTNQTLAIMNSLGALLTVLQILGVICVWSLSSFLMRFLPSSDIPDP</sequence>
<organism evidence="1">
    <name type="scientific">Zea mays</name>
    <name type="common">Maize</name>
    <dbReference type="NCBI Taxonomy" id="4577"/>
    <lineage>
        <taxon>Eukaryota</taxon>
        <taxon>Viridiplantae</taxon>
        <taxon>Streptophyta</taxon>
        <taxon>Embryophyta</taxon>
        <taxon>Tracheophyta</taxon>
        <taxon>Spermatophyta</taxon>
        <taxon>Magnoliopsida</taxon>
        <taxon>Liliopsida</taxon>
        <taxon>Poales</taxon>
        <taxon>Poaceae</taxon>
        <taxon>PACMAD clade</taxon>
        <taxon>Panicoideae</taxon>
        <taxon>Andropogonodae</taxon>
        <taxon>Andropogoneae</taxon>
        <taxon>Tripsacinae</taxon>
        <taxon>Zea</taxon>
    </lineage>
</organism>
<protein>
    <submittedName>
        <fullName evidence="1">Uncharacterized protein</fullName>
    </submittedName>
</protein>
<dbReference type="FunCoup" id="A0A1D6NEJ1">
    <property type="interactions" value="2177"/>
</dbReference>
<dbReference type="ExpressionAtlas" id="A0A1D6NEJ1">
    <property type="expression patterns" value="baseline and differential"/>
</dbReference>
<proteinExistence type="predicted"/>
<dbReference type="InParanoid" id="A0A1D6NEJ1"/>
<accession>A0A1D6NEJ1</accession>
<dbReference type="PANTHER" id="PTHR33918:SF2">
    <property type="entry name" value="OS01G0704200 PROTEIN"/>
    <property type="match status" value="1"/>
</dbReference>
<gene>
    <name evidence="1" type="ORF">ZEAMMB73_Zm00001d043724</name>
</gene>
<dbReference type="PANTHER" id="PTHR33918">
    <property type="entry name" value="OS01G0704200 PROTEIN"/>
    <property type="match status" value="1"/>
</dbReference>
<dbReference type="EMBL" id="CM007649">
    <property type="protein sequence ID" value="ONM38901.1"/>
    <property type="molecule type" value="Genomic_DNA"/>
</dbReference>
<name>A0A1D6NEJ1_MAIZE</name>
<dbReference type="OMA" id="NCAGMAY"/>
<dbReference type="AlphaFoldDB" id="A0A1D6NEJ1"/>